<feature type="compositionally biased region" description="Polar residues" evidence="1">
    <location>
        <begin position="569"/>
        <end position="578"/>
    </location>
</feature>
<name>M2Y4G2_DOTSN</name>
<feature type="compositionally biased region" description="Basic and acidic residues" evidence="1">
    <location>
        <begin position="18"/>
        <end position="30"/>
    </location>
</feature>
<evidence type="ECO:0000313" key="3">
    <source>
        <dbReference type="Proteomes" id="UP000016933"/>
    </source>
</evidence>
<accession>M2Y4G2</accession>
<feature type="region of interest" description="Disordered" evidence="1">
    <location>
        <begin position="713"/>
        <end position="826"/>
    </location>
</feature>
<dbReference type="Proteomes" id="UP000016933">
    <property type="component" value="Unassembled WGS sequence"/>
</dbReference>
<dbReference type="AlphaFoldDB" id="M2Y4G2"/>
<dbReference type="OMA" id="QTWRSWY"/>
<evidence type="ECO:0000313" key="2">
    <source>
        <dbReference type="EMBL" id="EME43179.1"/>
    </source>
</evidence>
<dbReference type="InterPro" id="IPR011993">
    <property type="entry name" value="PH-like_dom_sf"/>
</dbReference>
<dbReference type="Gene3D" id="2.30.29.30">
    <property type="entry name" value="Pleckstrin-homology domain (PH domain)/Phosphotyrosine-binding domain (PTB)"/>
    <property type="match status" value="1"/>
</dbReference>
<feature type="region of interest" description="Disordered" evidence="1">
    <location>
        <begin position="838"/>
        <end position="869"/>
    </location>
</feature>
<dbReference type="SUPFAM" id="SSF54236">
    <property type="entry name" value="Ubiquitin-like"/>
    <property type="match status" value="1"/>
</dbReference>
<organism evidence="2 3">
    <name type="scientific">Dothistroma septosporum (strain NZE10 / CBS 128990)</name>
    <name type="common">Red band needle blight fungus</name>
    <name type="synonym">Mycosphaerella pini</name>
    <dbReference type="NCBI Taxonomy" id="675120"/>
    <lineage>
        <taxon>Eukaryota</taxon>
        <taxon>Fungi</taxon>
        <taxon>Dikarya</taxon>
        <taxon>Ascomycota</taxon>
        <taxon>Pezizomycotina</taxon>
        <taxon>Dothideomycetes</taxon>
        <taxon>Dothideomycetidae</taxon>
        <taxon>Mycosphaerellales</taxon>
        <taxon>Mycosphaerellaceae</taxon>
        <taxon>Dothistroma</taxon>
    </lineage>
</organism>
<dbReference type="PANTHER" id="PTHR38700:SF1">
    <property type="entry name" value="PH DOMAIN-CONTAINING PROTEIN"/>
    <property type="match status" value="1"/>
</dbReference>
<dbReference type="Gene3D" id="3.10.20.90">
    <property type="entry name" value="Phosphatidylinositol 3-kinase Catalytic Subunit, Chain A, domain 1"/>
    <property type="match status" value="1"/>
</dbReference>
<feature type="compositionally biased region" description="Polar residues" evidence="1">
    <location>
        <begin position="8"/>
        <end position="17"/>
    </location>
</feature>
<dbReference type="eggNOG" id="ENOG502S3MD">
    <property type="taxonomic scope" value="Eukaryota"/>
</dbReference>
<dbReference type="PANTHER" id="PTHR38700">
    <property type="entry name" value="YALI0E22418P"/>
    <property type="match status" value="1"/>
</dbReference>
<dbReference type="STRING" id="675120.M2Y4G2"/>
<dbReference type="HOGENOM" id="CLU_012320_0_0_1"/>
<feature type="region of interest" description="Disordered" evidence="1">
    <location>
        <begin position="422"/>
        <end position="643"/>
    </location>
</feature>
<evidence type="ECO:0000256" key="1">
    <source>
        <dbReference type="SAM" id="MobiDB-lite"/>
    </source>
</evidence>
<proteinExistence type="predicted"/>
<dbReference type="OrthoDB" id="43122at2759"/>
<reference evidence="2 3" key="2">
    <citation type="journal article" date="2012" name="PLoS Pathog.">
        <title>Diverse lifestyles and strategies of plant pathogenesis encoded in the genomes of eighteen Dothideomycetes fungi.</title>
        <authorList>
            <person name="Ohm R.A."/>
            <person name="Feau N."/>
            <person name="Henrissat B."/>
            <person name="Schoch C.L."/>
            <person name="Horwitz B.A."/>
            <person name="Barry K.W."/>
            <person name="Condon B.J."/>
            <person name="Copeland A.C."/>
            <person name="Dhillon B."/>
            <person name="Glaser F."/>
            <person name="Hesse C.N."/>
            <person name="Kosti I."/>
            <person name="LaButti K."/>
            <person name="Lindquist E.A."/>
            <person name="Lucas S."/>
            <person name="Salamov A.A."/>
            <person name="Bradshaw R.E."/>
            <person name="Ciuffetti L."/>
            <person name="Hamelin R.C."/>
            <person name="Kema G.H.J."/>
            <person name="Lawrence C."/>
            <person name="Scott J.A."/>
            <person name="Spatafora J.W."/>
            <person name="Turgeon B.G."/>
            <person name="de Wit P.J.G.M."/>
            <person name="Zhong S."/>
            <person name="Goodwin S.B."/>
            <person name="Grigoriev I.V."/>
        </authorList>
    </citation>
    <scope>NUCLEOTIDE SEQUENCE [LARGE SCALE GENOMIC DNA]</scope>
    <source>
        <strain evidence="3">NZE10 / CBS 128990</strain>
    </source>
</reference>
<reference evidence="3" key="1">
    <citation type="journal article" date="2012" name="PLoS Genet.">
        <title>The genomes of the fungal plant pathogens Cladosporium fulvum and Dothistroma septosporum reveal adaptation to different hosts and lifestyles but also signatures of common ancestry.</title>
        <authorList>
            <person name="de Wit P.J.G.M."/>
            <person name="van der Burgt A."/>
            <person name="Oekmen B."/>
            <person name="Stergiopoulos I."/>
            <person name="Abd-Elsalam K.A."/>
            <person name="Aerts A.L."/>
            <person name="Bahkali A.H."/>
            <person name="Beenen H.G."/>
            <person name="Chettri P."/>
            <person name="Cox M.P."/>
            <person name="Datema E."/>
            <person name="de Vries R.P."/>
            <person name="Dhillon B."/>
            <person name="Ganley A.R."/>
            <person name="Griffiths S.A."/>
            <person name="Guo Y."/>
            <person name="Hamelin R.C."/>
            <person name="Henrissat B."/>
            <person name="Kabir M.S."/>
            <person name="Jashni M.K."/>
            <person name="Kema G."/>
            <person name="Klaubauf S."/>
            <person name="Lapidus A."/>
            <person name="Levasseur A."/>
            <person name="Lindquist E."/>
            <person name="Mehrabi R."/>
            <person name="Ohm R.A."/>
            <person name="Owen T.J."/>
            <person name="Salamov A."/>
            <person name="Schwelm A."/>
            <person name="Schijlen E."/>
            <person name="Sun H."/>
            <person name="van den Burg H.A."/>
            <person name="van Ham R.C.H.J."/>
            <person name="Zhang S."/>
            <person name="Goodwin S.B."/>
            <person name="Grigoriev I.V."/>
            <person name="Collemare J."/>
            <person name="Bradshaw R.E."/>
        </authorList>
    </citation>
    <scope>NUCLEOTIDE SEQUENCE [LARGE SCALE GENOMIC DNA]</scope>
    <source>
        <strain evidence="3">NZE10 / CBS 128990</strain>
    </source>
</reference>
<keyword evidence="3" id="KW-1185">Reference proteome</keyword>
<protein>
    <recommendedName>
        <fullName evidence="4">PH domain-containing protein</fullName>
    </recommendedName>
</protein>
<dbReference type="EMBL" id="KB446540">
    <property type="protein sequence ID" value="EME43179.1"/>
    <property type="molecule type" value="Genomic_DNA"/>
</dbReference>
<dbReference type="InterPro" id="IPR029071">
    <property type="entry name" value="Ubiquitin-like_domsf"/>
</dbReference>
<feature type="compositionally biased region" description="Polar residues" evidence="1">
    <location>
        <begin position="590"/>
        <end position="601"/>
    </location>
</feature>
<evidence type="ECO:0008006" key="4">
    <source>
        <dbReference type="Google" id="ProtNLM"/>
    </source>
</evidence>
<feature type="compositionally biased region" description="Basic and acidic residues" evidence="1">
    <location>
        <begin position="854"/>
        <end position="869"/>
    </location>
</feature>
<sequence length="869" mass="94820">MKPMYQEQVVQAMTQQRRTSENKRVQREARATPPADTGATDPRNLSGHELGQERSNDSGPRLYDASSGTRLASPSEQPSPSPQRPPFHSTPSGELFPPTKSVTPPKMDGPPRSRAIRATNSVGNLSKYGEAGEESGCFSGLFKRRKGEMVTPSAEKAAIARPKTTKEDRTMRPGGGGIVPGIDAPVSAINAGDRQVLMECAKSKMIFPVTPETTSVDLIKSAATCMSERIDIKSAILLEYFHTVGVERPIRRYERIRDVMNSWDHDRQNSLILIDPGTGSVETELTTAGVPKQKPGDQIWFLHYSQKPGKWDKRYVALREDGQMTQSKEPNAQAKDATNICHLSDFDIYTPTKEKARKKFRPPQAQCYAIKSQQKTSVFESAQDYVHLFSSGDPQTADNFHNAVQAWRSWYLVNMKGVGQKDQEKAKQSAGDSRVVSSDQAKAHQVKGSVDSHYQIGSFKPLMDPSAFDQSRNVSEQDGHGFAKSSNQFDVNVSPERRTSTAKRQHPPVALNKRSLLADSEPVGNLVRNASVNKRRSSTDHKSPESAEYKKDASLGRNYSQRRRDNDTSEAQQQQPFTVGSLGAGDGMRGQNSVQKPTTSAGEVKRWTSTRDNGRNRGHVRGGSVDLQRSGSRREKPKPLVDLTPQYREPLQHSKKGKGYNPNVIGAGGLIESATSPEDPLNIPSQTIFRNTSGQCGGQSSPGLVDLTPQHREPVHHARKGKGYQAEPGSSGLVGHATAPEDPLGLPQNNVFRNVTAMPEGRLPSGSAQHTQPTHRRLSFSNTDDGFTSGGLLAQEENRQGQGAATKGRGVVDGSRAGGKPLIDLSESGTFAKGSLLNSVERAQGGPIPAPVIDRSRREEKGVKYGEGY</sequence>
<feature type="compositionally biased region" description="Basic and acidic residues" evidence="1">
    <location>
        <begin position="537"/>
        <end position="554"/>
    </location>
</feature>
<gene>
    <name evidence="2" type="ORF">DOTSEDRAFT_72533</name>
</gene>
<feature type="region of interest" description="Disordered" evidence="1">
    <location>
        <begin position="1"/>
        <end position="118"/>
    </location>
</feature>